<evidence type="ECO:0000256" key="1">
    <source>
        <dbReference type="SAM" id="Coils"/>
    </source>
</evidence>
<organism evidence="2 3">
    <name type="scientific">Phytophthora lilii</name>
    <dbReference type="NCBI Taxonomy" id="2077276"/>
    <lineage>
        <taxon>Eukaryota</taxon>
        <taxon>Sar</taxon>
        <taxon>Stramenopiles</taxon>
        <taxon>Oomycota</taxon>
        <taxon>Peronosporomycetes</taxon>
        <taxon>Peronosporales</taxon>
        <taxon>Peronosporaceae</taxon>
        <taxon>Phytophthora</taxon>
    </lineage>
</organism>
<protein>
    <submittedName>
        <fullName evidence="2">Unnamed protein product</fullName>
    </submittedName>
</protein>
<gene>
    <name evidence="2" type="ORF">Plil01_000308500</name>
</gene>
<keyword evidence="3" id="KW-1185">Reference proteome</keyword>
<dbReference type="Proteomes" id="UP001165083">
    <property type="component" value="Unassembled WGS sequence"/>
</dbReference>
<evidence type="ECO:0000313" key="3">
    <source>
        <dbReference type="Proteomes" id="UP001165083"/>
    </source>
</evidence>
<name>A0A9W6TFH1_9STRA</name>
<dbReference type="AlphaFoldDB" id="A0A9W6TFH1"/>
<reference evidence="2" key="1">
    <citation type="submission" date="2023-04" db="EMBL/GenBank/DDBJ databases">
        <title>Phytophthora lilii NBRC 32176.</title>
        <authorList>
            <person name="Ichikawa N."/>
            <person name="Sato H."/>
            <person name="Tonouchi N."/>
        </authorList>
    </citation>
    <scope>NUCLEOTIDE SEQUENCE</scope>
    <source>
        <strain evidence="2">NBRC 32176</strain>
    </source>
</reference>
<proteinExistence type="predicted"/>
<comment type="caution">
    <text evidence="2">The sequence shown here is derived from an EMBL/GenBank/DDBJ whole genome shotgun (WGS) entry which is preliminary data.</text>
</comment>
<evidence type="ECO:0000313" key="2">
    <source>
        <dbReference type="EMBL" id="GMF12479.1"/>
    </source>
</evidence>
<sequence>MARYRQKQNDRAIHLEKEVRLLREEIQKLELQYDSVAAQLLTETTPWNFGAEFFRLFRHGSPALVPTDLGRLMYTPSGQVQRDFLQAMMAPDVQYGTACGVDIILEVWRQCAFIHQDYDILLDRLEHGDGNSIIATTTCTAIITVSSLRHGFPHLIRRDREGNWSPLVDLLLGQQLVVRGTTRFTWDDKMTCVVSVDYMADLLTPVLDLVGSLEVFQEALVTPEGKFLAVVST</sequence>
<accession>A0A9W6TFH1</accession>
<dbReference type="OrthoDB" id="106440at2759"/>
<dbReference type="CDD" id="cd14686">
    <property type="entry name" value="bZIP"/>
    <property type="match status" value="1"/>
</dbReference>
<feature type="coiled-coil region" evidence="1">
    <location>
        <begin position="5"/>
        <end position="39"/>
    </location>
</feature>
<keyword evidence="1" id="KW-0175">Coiled coil</keyword>
<dbReference type="EMBL" id="BSXW01000121">
    <property type="protein sequence ID" value="GMF12479.1"/>
    <property type="molecule type" value="Genomic_DNA"/>
</dbReference>